<evidence type="ECO:0000256" key="6">
    <source>
        <dbReference type="ARBA" id="ARBA00022729"/>
    </source>
</evidence>
<feature type="chain" id="PRO_5035850905" description="Erythropoietin receptor" evidence="15">
    <location>
        <begin position="25"/>
        <end position="466"/>
    </location>
</feature>
<feature type="domain" description="Fibronectin type-III" evidence="16">
    <location>
        <begin position="136"/>
        <end position="234"/>
    </location>
</feature>
<evidence type="ECO:0000256" key="14">
    <source>
        <dbReference type="SAM" id="Phobius"/>
    </source>
</evidence>
<feature type="disulfide bond" evidence="12">
    <location>
        <begin position="83"/>
        <end position="99"/>
    </location>
</feature>
<dbReference type="GO" id="GO:0009897">
    <property type="term" value="C:external side of plasma membrane"/>
    <property type="evidence" value="ECO:0007669"/>
    <property type="project" value="TreeGrafter"/>
</dbReference>
<evidence type="ECO:0000256" key="7">
    <source>
        <dbReference type="ARBA" id="ARBA00022989"/>
    </source>
</evidence>
<keyword evidence="9 12" id="KW-1015">Disulfide bond</keyword>
<evidence type="ECO:0000256" key="5">
    <source>
        <dbReference type="ARBA" id="ARBA00022692"/>
    </source>
</evidence>
<dbReference type="SMART" id="SM00060">
    <property type="entry name" value="FN3"/>
    <property type="match status" value="1"/>
</dbReference>
<accession>A0A8T3CNT9</accession>
<dbReference type="PIRSF" id="PIRSF001959">
    <property type="entry name" value="EPO_receptor"/>
    <property type="match status" value="1"/>
</dbReference>
<feature type="transmembrane region" description="Helical" evidence="14">
    <location>
        <begin position="239"/>
        <end position="260"/>
    </location>
</feature>
<dbReference type="InterPro" id="IPR003961">
    <property type="entry name" value="FN3_dom"/>
</dbReference>
<comment type="caution">
    <text evidence="17">The sequence shown here is derived from an EMBL/GenBank/DDBJ whole genome shotgun (WGS) entry which is preliminary data.</text>
</comment>
<keyword evidence="4" id="KW-1003">Cell membrane</keyword>
<gene>
    <name evidence="17" type="ORF">AGOR_G00199470</name>
</gene>
<evidence type="ECO:0000256" key="9">
    <source>
        <dbReference type="ARBA" id="ARBA00023157"/>
    </source>
</evidence>
<evidence type="ECO:0000256" key="15">
    <source>
        <dbReference type="SAM" id="SignalP"/>
    </source>
</evidence>
<reference evidence="17" key="1">
    <citation type="submission" date="2021-01" db="EMBL/GenBank/DDBJ databases">
        <authorList>
            <person name="Zahm M."/>
            <person name="Roques C."/>
            <person name="Cabau C."/>
            <person name="Klopp C."/>
            <person name="Donnadieu C."/>
            <person name="Jouanno E."/>
            <person name="Lampietro C."/>
            <person name="Louis A."/>
            <person name="Herpin A."/>
            <person name="Echchiki A."/>
            <person name="Berthelot C."/>
            <person name="Parey E."/>
            <person name="Roest-Crollius H."/>
            <person name="Braasch I."/>
            <person name="Postlethwait J."/>
            <person name="Bobe J."/>
            <person name="Montfort J."/>
            <person name="Bouchez O."/>
            <person name="Begum T."/>
            <person name="Mejri S."/>
            <person name="Adams A."/>
            <person name="Chen W.-J."/>
            <person name="Guiguen Y."/>
        </authorList>
    </citation>
    <scope>NUCLEOTIDE SEQUENCE</scope>
    <source>
        <tissue evidence="17">Blood</tissue>
    </source>
</reference>
<dbReference type="Pfam" id="PF00041">
    <property type="entry name" value="fn3"/>
    <property type="match status" value="1"/>
</dbReference>
<evidence type="ECO:0000256" key="8">
    <source>
        <dbReference type="ARBA" id="ARBA00023136"/>
    </source>
</evidence>
<feature type="signal peptide" evidence="15">
    <location>
        <begin position="1"/>
        <end position="24"/>
    </location>
</feature>
<feature type="compositionally biased region" description="Low complexity" evidence="13">
    <location>
        <begin position="381"/>
        <end position="406"/>
    </location>
</feature>
<dbReference type="InterPro" id="IPR013783">
    <property type="entry name" value="Ig-like_fold"/>
</dbReference>
<evidence type="ECO:0000313" key="17">
    <source>
        <dbReference type="EMBL" id="KAI1886793.1"/>
    </source>
</evidence>
<comment type="similarity">
    <text evidence="2">Belongs to the type I cytokine receptor family. Type 1 subfamily.</text>
</comment>
<feature type="disulfide bond" evidence="12">
    <location>
        <begin position="47"/>
        <end position="57"/>
    </location>
</feature>
<dbReference type="InterPro" id="IPR015152">
    <property type="entry name" value="Growth/epo_recpt_lig-bind"/>
</dbReference>
<comment type="subcellular location">
    <subcellularLocation>
        <location evidence="1">Cell membrane</location>
        <topology evidence="1">Single-pass type I membrane protein</topology>
    </subcellularLocation>
</comment>
<evidence type="ECO:0000256" key="1">
    <source>
        <dbReference type="ARBA" id="ARBA00004251"/>
    </source>
</evidence>
<evidence type="ECO:0000256" key="4">
    <source>
        <dbReference type="ARBA" id="ARBA00022475"/>
    </source>
</evidence>
<evidence type="ECO:0000256" key="13">
    <source>
        <dbReference type="SAM" id="MobiDB-lite"/>
    </source>
</evidence>
<keyword evidence="18" id="KW-1185">Reference proteome</keyword>
<dbReference type="PROSITE" id="PS50853">
    <property type="entry name" value="FN3"/>
    <property type="match status" value="1"/>
</dbReference>
<dbReference type="PANTHER" id="PTHR23037">
    <property type="entry name" value="CYTOKINE RECEPTOR"/>
    <property type="match status" value="1"/>
</dbReference>
<organism evidence="17 18">
    <name type="scientific">Albula goreensis</name>
    <dbReference type="NCBI Taxonomy" id="1534307"/>
    <lineage>
        <taxon>Eukaryota</taxon>
        <taxon>Metazoa</taxon>
        <taxon>Chordata</taxon>
        <taxon>Craniata</taxon>
        <taxon>Vertebrata</taxon>
        <taxon>Euteleostomi</taxon>
        <taxon>Actinopterygii</taxon>
        <taxon>Neopterygii</taxon>
        <taxon>Teleostei</taxon>
        <taxon>Albuliformes</taxon>
        <taxon>Albulidae</taxon>
        <taxon>Albula</taxon>
    </lineage>
</organism>
<keyword evidence="10" id="KW-0675">Receptor</keyword>
<evidence type="ECO:0000256" key="2">
    <source>
        <dbReference type="ARBA" id="ARBA00007885"/>
    </source>
</evidence>
<dbReference type="PANTHER" id="PTHR23037:SF28">
    <property type="entry name" value="ERYTHROPOIETIN RECEPTOR"/>
    <property type="match status" value="1"/>
</dbReference>
<evidence type="ECO:0000256" key="12">
    <source>
        <dbReference type="PIRSR" id="PIRSR001959-2"/>
    </source>
</evidence>
<keyword evidence="11" id="KW-0325">Glycoprotein</keyword>
<dbReference type="OrthoDB" id="9890439at2759"/>
<keyword evidence="7 14" id="KW-1133">Transmembrane helix</keyword>
<dbReference type="InterPro" id="IPR036116">
    <property type="entry name" value="FN3_sf"/>
</dbReference>
<evidence type="ECO:0000256" key="3">
    <source>
        <dbReference type="ARBA" id="ARBA00018355"/>
    </source>
</evidence>
<dbReference type="Pfam" id="PF09067">
    <property type="entry name" value="EpoR_lig-bind"/>
    <property type="match status" value="1"/>
</dbReference>
<dbReference type="CDD" id="cd00063">
    <property type="entry name" value="FN3"/>
    <property type="match status" value="1"/>
</dbReference>
<name>A0A8T3CNT9_9TELE</name>
<dbReference type="Gene3D" id="2.60.40.10">
    <property type="entry name" value="Immunoglobulins"/>
    <property type="match status" value="2"/>
</dbReference>
<keyword evidence="5 14" id="KW-0812">Transmembrane</keyword>
<keyword evidence="8 14" id="KW-0472">Membrane</keyword>
<evidence type="ECO:0000256" key="11">
    <source>
        <dbReference type="ARBA" id="ARBA00023180"/>
    </source>
</evidence>
<proteinExistence type="inferred from homology"/>
<sequence length="466" mass="52262">MGKVTKFSFWSLFVLFVFQNGLFALEVGDLETKAAVLLSVEPEDPKCFASGKYDLTCFWDEKGFPEEYTFTYTYHGNDKPLECPVTSHPVEGNKTRYICRPSTVMHFVPLDLHVYRAGRQIYFRNISVNQVVLLDPPANLTMMLTGKPCQLKLSWLPPPLKYMDDSMMYEVSYFTAGSQMGKREVVNANTEITLRGLQPGIRYEARVRVKLDGLSYDGYWSAWTPTVSMETPPSDTDPLILSLCLIISIIIMLLSVSVLLSRGRFLLKKIWPLIPSPENKFPGLFTLYAGDFQAWLVHSSGGLGWRPEIFYLEELPALLEDPLSPLERTPLESKDAYVTLNPGPQHDSSQFPLDDVSEESLPLQVLFASPETPGSHSDLGSLRQTSGSGRLSSQSSFESSHSSWHPKSTGYAYLTIADSGIYMDYSPMSLGRTGIAGMGSIYTNEYENEIHPQRVPQTAQHIHSEC</sequence>
<evidence type="ECO:0000256" key="10">
    <source>
        <dbReference type="ARBA" id="ARBA00023170"/>
    </source>
</evidence>
<dbReference type="GO" id="GO:0004896">
    <property type="term" value="F:cytokine receptor activity"/>
    <property type="evidence" value="ECO:0007669"/>
    <property type="project" value="TreeGrafter"/>
</dbReference>
<evidence type="ECO:0000313" key="18">
    <source>
        <dbReference type="Proteomes" id="UP000829720"/>
    </source>
</evidence>
<protein>
    <recommendedName>
        <fullName evidence="3">Erythropoietin receptor</fullName>
    </recommendedName>
</protein>
<evidence type="ECO:0000259" key="16">
    <source>
        <dbReference type="PROSITE" id="PS50853"/>
    </source>
</evidence>
<dbReference type="InterPro" id="IPR009167">
    <property type="entry name" value="Erythropoietin_rcpt"/>
</dbReference>
<dbReference type="EMBL" id="JAERUA010000019">
    <property type="protein sequence ID" value="KAI1886793.1"/>
    <property type="molecule type" value="Genomic_DNA"/>
</dbReference>
<feature type="region of interest" description="Disordered" evidence="13">
    <location>
        <begin position="368"/>
        <end position="406"/>
    </location>
</feature>
<dbReference type="Proteomes" id="UP000829720">
    <property type="component" value="Unassembled WGS sequence"/>
</dbReference>
<dbReference type="AlphaFoldDB" id="A0A8T3CNT9"/>
<dbReference type="SUPFAM" id="SSF49265">
    <property type="entry name" value="Fibronectin type III"/>
    <property type="match status" value="2"/>
</dbReference>
<keyword evidence="6 15" id="KW-0732">Signal</keyword>